<protein>
    <submittedName>
        <fullName evidence="3">2-methyl-aconitate isomerase</fullName>
    </submittedName>
</protein>
<evidence type="ECO:0000256" key="1">
    <source>
        <dbReference type="ARBA" id="ARBA00007673"/>
    </source>
</evidence>
<comment type="caution">
    <text evidence="3">The sequence shown here is derived from an EMBL/GenBank/DDBJ whole genome shotgun (WGS) entry which is preliminary data.</text>
</comment>
<gene>
    <name evidence="3" type="ORF">CB0940_10418</name>
</gene>
<comment type="similarity">
    <text evidence="1">Belongs to the PrpF family.</text>
</comment>
<dbReference type="PANTHER" id="PTHR43709">
    <property type="entry name" value="ACONITATE ISOMERASE-RELATED"/>
    <property type="match status" value="1"/>
</dbReference>
<keyword evidence="2 3" id="KW-0413">Isomerase</keyword>
<proteinExistence type="inferred from homology"/>
<reference evidence="3 4" key="1">
    <citation type="submission" date="2015-10" db="EMBL/GenBank/DDBJ databases">
        <title>The cercosporin biosynthetic gene cluster was horizontally transferred to several fungal lineages and shown to be expanded in Cercospora beticola based on microsynteny with recipient genomes.</title>
        <authorList>
            <person name="De Jonge R."/>
            <person name="Ebert M.K."/>
            <person name="Suttle J.C."/>
            <person name="Jurick Ii W.M."/>
            <person name="Secor G.A."/>
            <person name="Thomma B.P."/>
            <person name="Van De Peer Y."/>
            <person name="Bolton M.D."/>
        </authorList>
    </citation>
    <scope>NUCLEOTIDE SEQUENCE [LARGE SCALE GENOMIC DNA]</scope>
    <source>
        <strain evidence="3 4">09-40</strain>
    </source>
</reference>
<dbReference type="OrthoDB" id="10267539at2759"/>
<evidence type="ECO:0000313" key="3">
    <source>
        <dbReference type="EMBL" id="PIA95981.1"/>
    </source>
</evidence>
<dbReference type="PANTHER" id="PTHR43709:SF2">
    <property type="entry name" value="DUF453 DOMAIN PROTEIN (AFU_ORTHOLOGUE AFUA_6G00360)"/>
    <property type="match status" value="1"/>
</dbReference>
<evidence type="ECO:0000256" key="2">
    <source>
        <dbReference type="ARBA" id="ARBA00023235"/>
    </source>
</evidence>
<name>A0A2G5HTW4_CERBT</name>
<dbReference type="GO" id="GO:0016853">
    <property type="term" value="F:isomerase activity"/>
    <property type="evidence" value="ECO:0007669"/>
    <property type="project" value="UniProtKB-KW"/>
</dbReference>
<dbReference type="AlphaFoldDB" id="A0A2G5HTW4"/>
<dbReference type="Gene3D" id="3.10.310.10">
    <property type="entry name" value="Diaminopimelate Epimerase, Chain A, domain 1"/>
    <property type="match status" value="2"/>
</dbReference>
<dbReference type="SUPFAM" id="SSF54506">
    <property type="entry name" value="Diaminopimelate epimerase-like"/>
    <property type="match status" value="2"/>
</dbReference>
<evidence type="ECO:0000313" key="4">
    <source>
        <dbReference type="Proteomes" id="UP000230605"/>
    </source>
</evidence>
<organism evidence="3 4">
    <name type="scientific">Cercospora beticola</name>
    <name type="common">Sugarbeet leaf spot fungus</name>
    <dbReference type="NCBI Taxonomy" id="122368"/>
    <lineage>
        <taxon>Eukaryota</taxon>
        <taxon>Fungi</taxon>
        <taxon>Dikarya</taxon>
        <taxon>Ascomycota</taxon>
        <taxon>Pezizomycotina</taxon>
        <taxon>Dothideomycetes</taxon>
        <taxon>Dothideomycetidae</taxon>
        <taxon>Mycosphaerellales</taxon>
        <taxon>Mycosphaerellaceae</taxon>
        <taxon>Cercospora</taxon>
    </lineage>
</organism>
<dbReference type="InterPro" id="IPR007400">
    <property type="entry name" value="PrpF-like"/>
</dbReference>
<dbReference type="Proteomes" id="UP000230605">
    <property type="component" value="Chromosome 8"/>
</dbReference>
<dbReference type="EMBL" id="LKMD01000103">
    <property type="protein sequence ID" value="PIA95981.1"/>
    <property type="molecule type" value="Genomic_DNA"/>
</dbReference>
<dbReference type="Pfam" id="PF04303">
    <property type="entry name" value="PrpF"/>
    <property type="match status" value="1"/>
</dbReference>
<sequence>MTAATARNLLTLCAGHSNRCLCTRSSSRPALFTIYRNSSNSFPHSRKTSTMTLQSFPASFVRGGTSNGLVLNLKDLPSSDPTKWQPILSSAMGSPDSTGRQLNGVGSGVSSTSKVCIVSESAREDCDVDFTFVQVGIKDGKLDLAGNCGNMSSIVGPWALNEGLLRTALQTRKDENGNEENFVNVRIFNTNTNKVIHAECPVLEDGTYNPFGDYAIDGVPGTGSRITLKFIDPAGAKTGKALPTGNPIDTIQLSDGTEVRASLVDVANPGVFVLASDLGLPGDIEPTTLEAHQSILTRLEEIRQTGAKMMDMDPEAQTVPKIVLISKPEAEAVSSGIHIVCRALSMQQPHKAVPLTLALNLGAACRMPGTLPALTAVNAEGRESLTIAHASGKLEVGSVFEDGQIESALLHRTARVLMKGDVFYSAQS</sequence>
<accession>A0A2G5HTW4</accession>